<evidence type="ECO:0000313" key="2">
    <source>
        <dbReference type="Proteomes" id="UP001213000"/>
    </source>
</evidence>
<evidence type="ECO:0000313" key="1">
    <source>
        <dbReference type="EMBL" id="KAJ3562859.1"/>
    </source>
</evidence>
<accession>A0AAD5VKT0</accession>
<proteinExistence type="predicted"/>
<dbReference type="EMBL" id="JANIEX010000822">
    <property type="protein sequence ID" value="KAJ3562859.1"/>
    <property type="molecule type" value="Genomic_DNA"/>
</dbReference>
<organism evidence="1 2">
    <name type="scientific">Leucocoprinus birnbaumii</name>
    <dbReference type="NCBI Taxonomy" id="56174"/>
    <lineage>
        <taxon>Eukaryota</taxon>
        <taxon>Fungi</taxon>
        <taxon>Dikarya</taxon>
        <taxon>Basidiomycota</taxon>
        <taxon>Agaricomycotina</taxon>
        <taxon>Agaricomycetes</taxon>
        <taxon>Agaricomycetidae</taxon>
        <taxon>Agaricales</taxon>
        <taxon>Agaricineae</taxon>
        <taxon>Agaricaceae</taxon>
        <taxon>Leucocoprinus</taxon>
    </lineage>
</organism>
<keyword evidence="2" id="KW-1185">Reference proteome</keyword>
<dbReference type="Proteomes" id="UP001213000">
    <property type="component" value="Unassembled WGS sequence"/>
</dbReference>
<protein>
    <recommendedName>
        <fullName evidence="3">F-box domain-containing protein</fullName>
    </recommendedName>
</protein>
<gene>
    <name evidence="1" type="ORF">NP233_g9313</name>
</gene>
<name>A0AAD5VKT0_9AGAR</name>
<reference evidence="1" key="1">
    <citation type="submission" date="2022-07" db="EMBL/GenBank/DDBJ databases">
        <title>Genome Sequence of Leucocoprinus birnbaumii.</title>
        <authorList>
            <person name="Buettner E."/>
        </authorList>
    </citation>
    <scope>NUCLEOTIDE SEQUENCE</scope>
    <source>
        <strain evidence="1">VT141</strain>
    </source>
</reference>
<sequence>MRLLCNHYAFTPTTTTNISSDRVTSTSHVLPPVSRLGSAEVSDKVIAGVFEAPIGMDELELKLPLEIVEVIIRAVDDSRDLKACALSCSYLRQVCQRRLFQNLRIDCDNDETAFLEGGLVYTIARTDRHVEVLSLIRWLRIENQYGGLGGQGGMDQLLGRFLTKLVALEALELRGAGLDWTRRELVGGLISVLQLPMLRELRLARLERFPLPLLLWGRALQKVGLENVLFMRSATSGPEVPLVLPSLAELKMDNRGMGLSIFGLHLLSSVLGRGAFTNLKKLHLEYRDREGDRPDDINRLLSVCQSSLEDLVLLLTHDAYSSAQLYATNIRLSRLTNLRCFSTRIYITTRDGYLEEEHPFNFLRLLLCECSPTLESIHLLCFHRFGDVGDPNAPEASGWTELDNVLTSMLGLREVSVVVCCTQCTLDQRAAHEGVYDLPMVRAREVGFQTRFTDNINTALEEWQQRI</sequence>
<dbReference type="AlphaFoldDB" id="A0AAD5VKT0"/>
<evidence type="ECO:0008006" key="3">
    <source>
        <dbReference type="Google" id="ProtNLM"/>
    </source>
</evidence>
<comment type="caution">
    <text evidence="1">The sequence shown here is derived from an EMBL/GenBank/DDBJ whole genome shotgun (WGS) entry which is preliminary data.</text>
</comment>